<organism evidence="2">
    <name type="scientific">Culicoides sonorensis</name>
    <name type="common">Biting midge</name>
    <dbReference type="NCBI Taxonomy" id="179676"/>
    <lineage>
        <taxon>Eukaryota</taxon>
        <taxon>Metazoa</taxon>
        <taxon>Ecdysozoa</taxon>
        <taxon>Arthropoda</taxon>
        <taxon>Hexapoda</taxon>
        <taxon>Insecta</taxon>
        <taxon>Pterygota</taxon>
        <taxon>Neoptera</taxon>
        <taxon>Endopterygota</taxon>
        <taxon>Diptera</taxon>
        <taxon>Nematocera</taxon>
        <taxon>Chironomoidea</taxon>
        <taxon>Ceratopogonidae</taxon>
        <taxon>Ceratopogoninae</taxon>
        <taxon>Culicoides</taxon>
        <taxon>Monoculicoides</taxon>
    </lineage>
</organism>
<name>A0A336MJ47_CULSO</name>
<dbReference type="AlphaFoldDB" id="A0A336MJ47"/>
<protein>
    <submittedName>
        <fullName evidence="2">CSON001894 protein</fullName>
    </submittedName>
</protein>
<proteinExistence type="predicted"/>
<gene>
    <name evidence="2" type="primary">CSON001894</name>
</gene>
<reference evidence="2" key="2">
    <citation type="submission" date="2018-07" db="EMBL/GenBank/DDBJ databases">
        <authorList>
            <person name="Quirk P.G."/>
            <person name="Krulwich T.A."/>
        </authorList>
    </citation>
    <scope>NUCLEOTIDE SEQUENCE</scope>
</reference>
<evidence type="ECO:0000313" key="2">
    <source>
        <dbReference type="EMBL" id="SSX29935.1"/>
    </source>
</evidence>
<reference evidence="1" key="1">
    <citation type="submission" date="2018-04" db="EMBL/GenBank/DDBJ databases">
        <authorList>
            <person name="Go L.Y."/>
            <person name="Mitchell J.A."/>
        </authorList>
    </citation>
    <scope>NUCLEOTIDE SEQUENCE</scope>
    <source>
        <tissue evidence="1">Whole organism</tissue>
    </source>
</reference>
<dbReference type="EMBL" id="UFQT01001309">
    <property type="protein sequence ID" value="SSX29935.1"/>
    <property type="molecule type" value="Genomic_DNA"/>
</dbReference>
<sequence length="88" mass="9827">MTDIAQGLVEPKVSFQTSMAIENLFPGVFNGSLMPLANSNRGKLDNCCLYQVRQFTNNKSDTDRLIEILENQLLPDKAATSLLPRTLR</sequence>
<dbReference type="VEuPathDB" id="VectorBase:CSON001894"/>
<accession>A0A336MJ47</accession>
<evidence type="ECO:0000313" key="1">
    <source>
        <dbReference type="EMBL" id="SSX10247.1"/>
    </source>
</evidence>
<dbReference type="EMBL" id="UFQS01001309">
    <property type="protein sequence ID" value="SSX10247.1"/>
    <property type="molecule type" value="Genomic_DNA"/>
</dbReference>